<dbReference type="AlphaFoldDB" id="A0A6C0PBH5"/>
<accession>A0A6C0PBH5</accession>
<evidence type="ECO:0000313" key="2">
    <source>
        <dbReference type="EMBL" id="QHW35868.1"/>
    </source>
</evidence>
<gene>
    <name evidence="2" type="ORF">GZH47_33815</name>
</gene>
<dbReference type="KEGG" id="prz:GZH47_33815"/>
<dbReference type="EMBL" id="CP048288">
    <property type="protein sequence ID" value="QHW35868.1"/>
    <property type="molecule type" value="Genomic_DNA"/>
</dbReference>
<name>A0A6C0PBH5_9BACL</name>
<reference evidence="2 3" key="1">
    <citation type="submission" date="2020-02" db="EMBL/GenBank/DDBJ databases">
        <title>Paenibacillus sp. nov., isolated from rhizosphere soil of tomato.</title>
        <authorList>
            <person name="Weon H.-Y."/>
            <person name="Lee S.A."/>
        </authorList>
    </citation>
    <scope>NUCLEOTIDE SEQUENCE [LARGE SCALE GENOMIC DNA]</scope>
    <source>
        <strain evidence="2 3">14171R-81</strain>
        <plasmid evidence="2 3">unnamed2</plasmid>
    </source>
</reference>
<organism evidence="2 3">
    <name type="scientific">Paenibacillus rhizovicinus</name>
    <dbReference type="NCBI Taxonomy" id="2704463"/>
    <lineage>
        <taxon>Bacteria</taxon>
        <taxon>Bacillati</taxon>
        <taxon>Bacillota</taxon>
        <taxon>Bacilli</taxon>
        <taxon>Bacillales</taxon>
        <taxon>Paenibacillaceae</taxon>
        <taxon>Paenibacillus</taxon>
    </lineage>
</organism>
<evidence type="ECO:0000313" key="3">
    <source>
        <dbReference type="Proteomes" id="UP000479114"/>
    </source>
</evidence>
<geneLocation type="plasmid" evidence="2 3">
    <name>unnamed2</name>
</geneLocation>
<keyword evidence="3" id="KW-1185">Reference proteome</keyword>
<protein>
    <submittedName>
        <fullName evidence="2">Uncharacterized protein</fullName>
    </submittedName>
</protein>
<keyword evidence="2" id="KW-0614">Plasmid</keyword>
<feature type="region of interest" description="Disordered" evidence="1">
    <location>
        <begin position="397"/>
        <end position="429"/>
    </location>
</feature>
<dbReference type="Proteomes" id="UP000479114">
    <property type="component" value="Plasmid unnamed2"/>
</dbReference>
<proteinExistence type="predicted"/>
<dbReference type="RefSeq" id="WP_162646000.1">
    <property type="nucleotide sequence ID" value="NZ_CP048288.1"/>
</dbReference>
<evidence type="ECO:0000256" key="1">
    <source>
        <dbReference type="SAM" id="MobiDB-lite"/>
    </source>
</evidence>
<sequence>MKEFNKMLPNSTYALRVGEKVPEGDVNLAFVHTPRVDSDQNISLIHTSSTPDNLIPIDQIESMVVPDENGKLQYATVLSEDQPIVLRAPYDMFPSKEVNITKRFIRNEHTVAAALYYRFEIFYHYDSEPGEPEKVIRYTGNQIQITDENGNLLDSTFKYIIFVQAQAAVPPETKSNVYRAWLYLQFNTDEEKTFKVRYNHVDTPAIDANARAVKKTIELYSNQVNGNAIEGGKLRIINGVSAFTEATLAQVESAGELKEIYAFEERPDVDGYRIYVPQKSKSDPREAPMFSYRVNAKYKDENGKERVITTGYITDSVLPKEALLEHEMLDYANEWKMLGLKSGSAVMDARSTMGMMIPIDMPSLPAETIYTVEDANGNLLYTTEQAADNSSVTSAVLQSGGEPAKAKSNVATGNWEGPRRATSGSRTMQ</sequence>